<dbReference type="NCBIfam" id="NF006099">
    <property type="entry name" value="PRK08251.1"/>
    <property type="match status" value="1"/>
</dbReference>
<dbReference type="InterPro" id="IPR020904">
    <property type="entry name" value="Sc_DH/Rdtase_CS"/>
</dbReference>
<dbReference type="SMART" id="SM00822">
    <property type="entry name" value="PKS_KR"/>
    <property type="match status" value="1"/>
</dbReference>
<sequence>MKTARGTSPSRMSGKPSTVLVTGASSGLGAEMARQLAAAGHDLALCARRTERLDALRTEILAAHPGRTVLVRALDVDDHDAVFAVVRAFRDDFAALGRTLDRVVVNAGLGKGAPLGTGRFDVNKQTATTNFVSALAQVEAAMEVFRAQDGGHLVVVSSVSAMRGMPKAMTAYAASKAGVAMLAEGLRTELHGKPQFRFTVLHPGYIASEMSGTKEGGSPLMVSTEKGVRSMVAAILAEKKHATVPAWPWVPVGFVLRHAPLGVVRKLV</sequence>
<evidence type="ECO:0000256" key="2">
    <source>
        <dbReference type="ARBA" id="ARBA00023002"/>
    </source>
</evidence>
<accession>A0ABW1QYN7</accession>
<evidence type="ECO:0000256" key="1">
    <source>
        <dbReference type="ARBA" id="ARBA00006484"/>
    </source>
</evidence>
<name>A0ABW1QYN7_9ACTN</name>
<dbReference type="PANTHER" id="PTHR44196:SF1">
    <property type="entry name" value="DEHYDROGENASE_REDUCTASE SDR FAMILY MEMBER 7B"/>
    <property type="match status" value="1"/>
</dbReference>
<dbReference type="Gene3D" id="3.40.50.720">
    <property type="entry name" value="NAD(P)-binding Rossmann-like Domain"/>
    <property type="match status" value="1"/>
</dbReference>
<gene>
    <name evidence="5" type="ORF">ACFPWU_13000</name>
</gene>
<comment type="similarity">
    <text evidence="1 3">Belongs to the short-chain dehydrogenases/reductases (SDR) family.</text>
</comment>
<reference evidence="6" key="1">
    <citation type="journal article" date="2019" name="Int. J. Syst. Evol. Microbiol.">
        <title>The Global Catalogue of Microorganisms (GCM) 10K type strain sequencing project: providing services to taxonomists for standard genome sequencing and annotation.</title>
        <authorList>
            <consortium name="The Broad Institute Genomics Platform"/>
            <consortium name="The Broad Institute Genome Sequencing Center for Infectious Disease"/>
            <person name="Wu L."/>
            <person name="Ma J."/>
        </authorList>
    </citation>
    <scope>NUCLEOTIDE SEQUENCE [LARGE SCALE GENOMIC DNA]</scope>
    <source>
        <strain evidence="6">DFY28</strain>
    </source>
</reference>
<dbReference type="Proteomes" id="UP001596098">
    <property type="component" value="Unassembled WGS sequence"/>
</dbReference>
<dbReference type="InterPro" id="IPR057326">
    <property type="entry name" value="KR_dom"/>
</dbReference>
<keyword evidence="6" id="KW-1185">Reference proteome</keyword>
<dbReference type="PRINTS" id="PR00081">
    <property type="entry name" value="GDHRDH"/>
</dbReference>
<organism evidence="5 6">
    <name type="scientific">Nocardioides yefusunii</name>
    <dbReference type="NCBI Taxonomy" id="2500546"/>
    <lineage>
        <taxon>Bacteria</taxon>
        <taxon>Bacillati</taxon>
        <taxon>Actinomycetota</taxon>
        <taxon>Actinomycetes</taxon>
        <taxon>Propionibacteriales</taxon>
        <taxon>Nocardioidaceae</taxon>
        <taxon>Nocardioides</taxon>
    </lineage>
</organism>
<evidence type="ECO:0000259" key="4">
    <source>
        <dbReference type="SMART" id="SM00822"/>
    </source>
</evidence>
<dbReference type="PROSITE" id="PS00061">
    <property type="entry name" value="ADH_SHORT"/>
    <property type="match status" value="1"/>
</dbReference>
<evidence type="ECO:0000256" key="3">
    <source>
        <dbReference type="RuleBase" id="RU000363"/>
    </source>
</evidence>
<dbReference type="InterPro" id="IPR036291">
    <property type="entry name" value="NAD(P)-bd_dom_sf"/>
</dbReference>
<dbReference type="Pfam" id="PF00106">
    <property type="entry name" value="adh_short"/>
    <property type="match status" value="1"/>
</dbReference>
<proteinExistence type="inferred from homology"/>
<feature type="domain" description="Ketoreductase" evidence="4">
    <location>
        <begin position="17"/>
        <end position="209"/>
    </location>
</feature>
<comment type="caution">
    <text evidence="5">The sequence shown here is derived from an EMBL/GenBank/DDBJ whole genome shotgun (WGS) entry which is preliminary data.</text>
</comment>
<dbReference type="PANTHER" id="PTHR44196">
    <property type="entry name" value="DEHYDROGENASE/REDUCTASE SDR FAMILY MEMBER 7B"/>
    <property type="match status" value="1"/>
</dbReference>
<dbReference type="SUPFAM" id="SSF51735">
    <property type="entry name" value="NAD(P)-binding Rossmann-fold domains"/>
    <property type="match status" value="1"/>
</dbReference>
<dbReference type="InterPro" id="IPR002347">
    <property type="entry name" value="SDR_fam"/>
</dbReference>
<dbReference type="EMBL" id="JBHSQI010000007">
    <property type="protein sequence ID" value="MFC6154581.1"/>
    <property type="molecule type" value="Genomic_DNA"/>
</dbReference>
<evidence type="ECO:0000313" key="6">
    <source>
        <dbReference type="Proteomes" id="UP001596098"/>
    </source>
</evidence>
<evidence type="ECO:0000313" key="5">
    <source>
        <dbReference type="EMBL" id="MFC6154581.1"/>
    </source>
</evidence>
<keyword evidence="2" id="KW-0560">Oxidoreductase</keyword>
<dbReference type="RefSeq" id="WP_239022165.1">
    <property type="nucleotide sequence ID" value="NZ_CP034929.1"/>
</dbReference>
<protein>
    <submittedName>
        <fullName evidence="5">SDR family oxidoreductase</fullName>
    </submittedName>
</protein>
<dbReference type="PRINTS" id="PR00080">
    <property type="entry name" value="SDRFAMILY"/>
</dbReference>